<reference evidence="3 4" key="1">
    <citation type="submission" date="2019-07" db="EMBL/GenBank/DDBJ databases">
        <title>Whole genome shotgun sequence of Pseudonocardia asaccharolytica NBRC 16224.</title>
        <authorList>
            <person name="Hosoyama A."/>
            <person name="Uohara A."/>
            <person name="Ohji S."/>
            <person name="Ichikawa N."/>
        </authorList>
    </citation>
    <scope>NUCLEOTIDE SEQUENCE [LARGE SCALE GENOMIC DNA]</scope>
    <source>
        <strain evidence="3 4">NBRC 16224</strain>
    </source>
</reference>
<dbReference type="InterPro" id="IPR052353">
    <property type="entry name" value="Benzoxazolinone_Detox_Enz"/>
</dbReference>
<dbReference type="Gene3D" id="2.40.33.20">
    <property type="entry name" value="PK beta-barrel domain-like"/>
    <property type="match status" value="1"/>
</dbReference>
<dbReference type="RefSeq" id="WP_037057930.1">
    <property type="nucleotide sequence ID" value="NZ_AUII01000040.1"/>
</dbReference>
<evidence type="ECO:0000313" key="3">
    <source>
        <dbReference type="EMBL" id="GEL20079.1"/>
    </source>
</evidence>
<dbReference type="GO" id="GO:0003824">
    <property type="term" value="F:catalytic activity"/>
    <property type="evidence" value="ECO:0007669"/>
    <property type="project" value="InterPro"/>
</dbReference>
<feature type="region of interest" description="Disordered" evidence="1">
    <location>
        <begin position="219"/>
        <end position="240"/>
    </location>
</feature>
<dbReference type="PANTHER" id="PTHR30212:SF2">
    <property type="entry name" value="PROTEIN YIIM"/>
    <property type="match status" value="1"/>
</dbReference>
<sequence>MTPPIELATVRAVRVGRPRELTDEQGRSWHSAFLKDPAKGPVALGFDGLAGDEQADLRVHGGPDKAVCVYPLLRLAEWERELDVGPLGAGAFGENFSVDRITEAEVCIGDVWEVGGSVVQVSQPRGPCWKLARRWAIKDLAVRFQRTGHTGWYLRVLQPGLIHSGQAVRLLRRPHPDWTVLRANRVHYGDDSEEKAALASCPELGRSWRTKLAAGAADPAAVSSSSQHRRLFGPSGGGHL</sequence>
<evidence type="ECO:0000313" key="4">
    <source>
        <dbReference type="Proteomes" id="UP000321328"/>
    </source>
</evidence>
<name>A0A511D5L0_9PSEU</name>
<protein>
    <submittedName>
        <fullName evidence="3">Molybdenum cofactor sulfurase</fullName>
    </submittedName>
</protein>
<dbReference type="STRING" id="1123024.GCA_000423625_04663"/>
<accession>A0A511D5L0</accession>
<dbReference type="AlphaFoldDB" id="A0A511D5L0"/>
<proteinExistence type="predicted"/>
<dbReference type="Proteomes" id="UP000321328">
    <property type="component" value="Unassembled WGS sequence"/>
</dbReference>
<dbReference type="SUPFAM" id="SSF50800">
    <property type="entry name" value="PK beta-barrel domain-like"/>
    <property type="match status" value="1"/>
</dbReference>
<comment type="caution">
    <text evidence="3">The sequence shown here is derived from an EMBL/GenBank/DDBJ whole genome shotgun (WGS) entry which is preliminary data.</text>
</comment>
<dbReference type="InterPro" id="IPR005302">
    <property type="entry name" value="MoCF_Sase_C"/>
</dbReference>
<evidence type="ECO:0000259" key="2">
    <source>
        <dbReference type="PROSITE" id="PS51340"/>
    </source>
</evidence>
<dbReference type="GO" id="GO:0030170">
    <property type="term" value="F:pyridoxal phosphate binding"/>
    <property type="evidence" value="ECO:0007669"/>
    <property type="project" value="InterPro"/>
</dbReference>
<gene>
    <name evidence="3" type="ORF">PA7_39160</name>
</gene>
<keyword evidence="4" id="KW-1185">Reference proteome</keyword>
<evidence type="ECO:0000256" key="1">
    <source>
        <dbReference type="SAM" id="MobiDB-lite"/>
    </source>
</evidence>
<dbReference type="PANTHER" id="PTHR30212">
    <property type="entry name" value="PROTEIN YIIM"/>
    <property type="match status" value="1"/>
</dbReference>
<dbReference type="PROSITE" id="PS51340">
    <property type="entry name" value="MOSC"/>
    <property type="match status" value="1"/>
</dbReference>
<organism evidence="3 4">
    <name type="scientific">Pseudonocardia asaccharolytica DSM 44247 = NBRC 16224</name>
    <dbReference type="NCBI Taxonomy" id="1123024"/>
    <lineage>
        <taxon>Bacteria</taxon>
        <taxon>Bacillati</taxon>
        <taxon>Actinomycetota</taxon>
        <taxon>Actinomycetes</taxon>
        <taxon>Pseudonocardiales</taxon>
        <taxon>Pseudonocardiaceae</taxon>
        <taxon>Pseudonocardia</taxon>
    </lineage>
</organism>
<dbReference type="GO" id="GO:0030151">
    <property type="term" value="F:molybdenum ion binding"/>
    <property type="evidence" value="ECO:0007669"/>
    <property type="project" value="InterPro"/>
</dbReference>
<dbReference type="Pfam" id="PF03473">
    <property type="entry name" value="MOSC"/>
    <property type="match status" value="1"/>
</dbReference>
<dbReference type="InterPro" id="IPR011037">
    <property type="entry name" value="Pyrv_Knase-like_insert_dom_sf"/>
</dbReference>
<dbReference type="EMBL" id="BJVI01000056">
    <property type="protein sequence ID" value="GEL20079.1"/>
    <property type="molecule type" value="Genomic_DNA"/>
</dbReference>
<feature type="domain" description="MOSC" evidence="2">
    <location>
        <begin position="36"/>
        <end position="171"/>
    </location>
</feature>
<dbReference type="Pfam" id="PF03475">
    <property type="entry name" value="YiiM_3-alpha"/>
    <property type="match status" value="1"/>
</dbReference>
<dbReference type="InterPro" id="IPR005163">
    <property type="entry name" value="Tri_helical_YiiM-like"/>
</dbReference>